<comment type="caution">
    <text evidence="2">The sequence shown here is derived from an EMBL/GenBank/DDBJ whole genome shotgun (WGS) entry which is preliminary data.</text>
</comment>
<accession>A0A9Q0Y064</accession>
<evidence type="ECO:0000313" key="2">
    <source>
        <dbReference type="EMBL" id="KAJ7335006.1"/>
    </source>
</evidence>
<sequence length="103" mass="11269">MVLDTDLAGMDYHPLAHLQAPLPRRFHCGTRSRSASIPLPDTRHRNITQAVLHIAAVRGSKRHSKKHHCYIQVLSCSSEADSVSDMSSSAPQSTPVRRGGSSK</sequence>
<reference evidence="2" key="1">
    <citation type="journal article" date="2023" name="DNA Res.">
        <title>Chromosome-level genome assembly of Phrynocephalus forsythii using third-generation DNA sequencing and Hi-C analysis.</title>
        <authorList>
            <person name="Qi Y."/>
            <person name="Zhao W."/>
            <person name="Zhao Y."/>
            <person name="Niu C."/>
            <person name="Cao S."/>
            <person name="Zhang Y."/>
        </authorList>
    </citation>
    <scope>NUCLEOTIDE SEQUENCE</scope>
    <source>
        <tissue evidence="2">Muscle</tissue>
    </source>
</reference>
<organism evidence="2 3">
    <name type="scientific">Phrynocephalus forsythii</name>
    <dbReference type="NCBI Taxonomy" id="171643"/>
    <lineage>
        <taxon>Eukaryota</taxon>
        <taxon>Metazoa</taxon>
        <taxon>Chordata</taxon>
        <taxon>Craniata</taxon>
        <taxon>Vertebrata</taxon>
        <taxon>Euteleostomi</taxon>
        <taxon>Lepidosauria</taxon>
        <taxon>Squamata</taxon>
        <taxon>Bifurcata</taxon>
        <taxon>Unidentata</taxon>
        <taxon>Episquamata</taxon>
        <taxon>Toxicofera</taxon>
        <taxon>Iguania</taxon>
        <taxon>Acrodonta</taxon>
        <taxon>Agamidae</taxon>
        <taxon>Agaminae</taxon>
        <taxon>Phrynocephalus</taxon>
    </lineage>
</organism>
<dbReference type="Proteomes" id="UP001142489">
    <property type="component" value="Unassembled WGS sequence"/>
</dbReference>
<feature type="region of interest" description="Disordered" evidence="1">
    <location>
        <begin position="81"/>
        <end position="103"/>
    </location>
</feature>
<dbReference type="EMBL" id="JAPFRF010000004">
    <property type="protein sequence ID" value="KAJ7335006.1"/>
    <property type="molecule type" value="Genomic_DNA"/>
</dbReference>
<evidence type="ECO:0000256" key="1">
    <source>
        <dbReference type="SAM" id="MobiDB-lite"/>
    </source>
</evidence>
<protein>
    <submittedName>
        <fullName evidence="2">Uncharacterized protein</fullName>
    </submittedName>
</protein>
<feature type="compositionally biased region" description="Low complexity" evidence="1">
    <location>
        <begin position="81"/>
        <end position="93"/>
    </location>
</feature>
<name>A0A9Q0Y064_9SAUR</name>
<evidence type="ECO:0000313" key="3">
    <source>
        <dbReference type="Proteomes" id="UP001142489"/>
    </source>
</evidence>
<keyword evidence="3" id="KW-1185">Reference proteome</keyword>
<dbReference type="AlphaFoldDB" id="A0A9Q0Y064"/>
<proteinExistence type="predicted"/>
<gene>
    <name evidence="2" type="ORF">JRQ81_012947</name>
</gene>